<evidence type="ECO:0000256" key="3">
    <source>
        <dbReference type="ARBA" id="ARBA00022490"/>
    </source>
</evidence>
<dbReference type="SMART" id="SM00320">
    <property type="entry name" value="WD40"/>
    <property type="match status" value="9"/>
</dbReference>
<dbReference type="InterPro" id="IPR036322">
    <property type="entry name" value="WD40_repeat_dom_sf"/>
</dbReference>
<dbReference type="PROSITE" id="PS50082">
    <property type="entry name" value="WD_REPEATS_2"/>
    <property type="match status" value="4"/>
</dbReference>
<evidence type="ECO:0000256" key="1">
    <source>
        <dbReference type="ARBA" id="ARBA00004230"/>
    </source>
</evidence>
<reference evidence="12 13" key="1">
    <citation type="submission" date="2024-08" db="EMBL/GenBank/DDBJ databases">
        <authorList>
            <person name="Cucini C."/>
            <person name="Frati F."/>
        </authorList>
    </citation>
    <scope>NUCLEOTIDE SEQUENCE [LARGE SCALE GENOMIC DNA]</scope>
</reference>
<dbReference type="PROSITE" id="PS50294">
    <property type="entry name" value="WD_REPEATS_REGION"/>
    <property type="match status" value="3"/>
</dbReference>
<comment type="caution">
    <text evidence="12">The sequence shown here is derived from an EMBL/GenBank/DDBJ whole genome shotgun (WGS) entry which is preliminary data.</text>
</comment>
<evidence type="ECO:0000256" key="6">
    <source>
        <dbReference type="ARBA" id="ARBA00022846"/>
    </source>
</evidence>
<keyword evidence="3" id="KW-0963">Cytoplasm</keyword>
<keyword evidence="6" id="KW-0282">Flagellum</keyword>
<dbReference type="PANTHER" id="PTHR13720:SF14">
    <property type="entry name" value="CILIA- AND FLAGELLA-ASSOCIATED PROTEIN 52"/>
    <property type="match status" value="1"/>
</dbReference>
<evidence type="ECO:0000256" key="2">
    <source>
        <dbReference type="ARBA" id="ARBA00004496"/>
    </source>
</evidence>
<evidence type="ECO:0000256" key="10">
    <source>
        <dbReference type="ARBA" id="ARBA00047117"/>
    </source>
</evidence>
<feature type="repeat" description="WD" evidence="11">
    <location>
        <begin position="510"/>
        <end position="541"/>
    </location>
</feature>
<evidence type="ECO:0000256" key="9">
    <source>
        <dbReference type="ARBA" id="ARBA00046056"/>
    </source>
</evidence>
<dbReference type="InterPro" id="IPR015943">
    <property type="entry name" value="WD40/YVTN_repeat-like_dom_sf"/>
</dbReference>
<keyword evidence="5" id="KW-0677">Repeat</keyword>
<comment type="similarity">
    <text evidence="7">Belongs to the CFAP52 family.</text>
</comment>
<dbReference type="PANTHER" id="PTHR13720">
    <property type="entry name" value="WD-40 REPEAT PROTEIN"/>
    <property type="match status" value="1"/>
</dbReference>
<evidence type="ECO:0000256" key="11">
    <source>
        <dbReference type="PROSITE-ProRule" id="PRU00221"/>
    </source>
</evidence>
<keyword evidence="4 11" id="KW-0853">WD repeat</keyword>
<dbReference type="SUPFAM" id="SSF50978">
    <property type="entry name" value="WD40 repeat-like"/>
    <property type="match status" value="1"/>
</dbReference>
<dbReference type="InterPro" id="IPR001680">
    <property type="entry name" value="WD40_rpt"/>
</dbReference>
<keyword evidence="13" id="KW-1185">Reference proteome</keyword>
<dbReference type="EMBL" id="CAXLJM020000164">
    <property type="protein sequence ID" value="CAL8146021.1"/>
    <property type="molecule type" value="Genomic_DNA"/>
</dbReference>
<comment type="function">
    <text evidence="9">Microtubule inner protein (MIP) part of the dynein-decorated doublet microtubules (DMTs) in cilia axoneme. Important for proper ciliary and flagellar beating. May act in cooperation with CFAP45 and axonemal dynein subunit DNAH11. May play a role in cell growth and/or survival.</text>
</comment>
<feature type="repeat" description="WD" evidence="11">
    <location>
        <begin position="466"/>
        <end position="499"/>
    </location>
</feature>
<comment type="subunit">
    <text evidence="10">Microtubule inner protein component of sperm flagellar doublet microtubules. Interacts with BRCA2. Interacts with the CCT chaperonin complex. Interacts with HSP70. Interacts with AK8. Interacts with CFAP45. Interacts with DNAI1. Interacts with IQDC.</text>
</comment>
<sequence length="712" mass="77732">MSISICNAEYEAANLPLISTIGYEGKISTSSGLHVHPCTPHLVYAIGSNVIKADLSTGSQTFLIGHGNNVTCLDLDLQGRFIASGSMNYMGFKSSVIIWDFYSGCKIGEHSAHTTRVNSLKFSHDGRYLLSVGNMDDGNVVIFDIELRKVICGLQAIKGRNGFPRCIAATQKRNDCWVIGGDDYLSTWILDTKKNRLRTEKTNMKKIKRDITSAVIEESDAYAFCGTTTGDILKVKMNLPPRDGYACDRQDALGPGTNGPLLNAVVTRVPSKCEKHRNAQLYKGGVTALRILPTDPSSCSPGELTFLIGAGNGIVTEAVLKMVCRASGQPDQVVMEQGPQMCARGAVTSLLVKDQDLLVGSTMNEIYSTRLGCLDKPRMLASSHYGIVHDVAFPRCFSDVFATSSYEDVRIWNAQAMRELVRINVANMTCYAVTFTNNGSCVITGWNDSNVRAYTPQTGSPIWVINHAHQRGVTGVVTTPDDKFLVTGGEEGQVRIWSICPYQLTPIAVMKEHIGPVTGLRMKPDGEQVASSSGDGSVIIWCMRKYLRLSLMLQDTLFLDVAWHPSTCQLVAVTHNHKLCYFEAFDGSSIREVMASETDPVQAVDVSPCGLYVVTGGADRLVKLWSYNHAKLLRKGCLHSAEIVRVKFSPLSDYIVSTCQDGSVFKWEFPKDLASVSVSICPGKCHGKVDTQIPITDGGRTNIAQACDGSWN</sequence>
<dbReference type="Proteomes" id="UP001642540">
    <property type="component" value="Unassembled WGS sequence"/>
</dbReference>
<evidence type="ECO:0000313" key="13">
    <source>
        <dbReference type="Proteomes" id="UP001642540"/>
    </source>
</evidence>
<protein>
    <recommendedName>
        <fullName evidence="8">Cilia- and flagella-associated protein 52</fullName>
    </recommendedName>
</protein>
<evidence type="ECO:0000256" key="8">
    <source>
        <dbReference type="ARBA" id="ARBA00029552"/>
    </source>
</evidence>
<name>A0ABP1S7G4_9HEXA</name>
<comment type="subcellular location">
    <subcellularLocation>
        <location evidence="1">Cell projection</location>
        <location evidence="1">Cilium</location>
        <location evidence="1">Flagellum</location>
    </subcellularLocation>
    <subcellularLocation>
        <location evidence="2">Cytoplasm</location>
    </subcellularLocation>
</comment>
<keyword evidence="6" id="KW-0966">Cell projection</keyword>
<evidence type="ECO:0000256" key="4">
    <source>
        <dbReference type="ARBA" id="ARBA00022574"/>
    </source>
</evidence>
<proteinExistence type="inferred from homology"/>
<organism evidence="12 13">
    <name type="scientific">Orchesella dallaii</name>
    <dbReference type="NCBI Taxonomy" id="48710"/>
    <lineage>
        <taxon>Eukaryota</taxon>
        <taxon>Metazoa</taxon>
        <taxon>Ecdysozoa</taxon>
        <taxon>Arthropoda</taxon>
        <taxon>Hexapoda</taxon>
        <taxon>Collembola</taxon>
        <taxon>Entomobryomorpha</taxon>
        <taxon>Entomobryoidea</taxon>
        <taxon>Orchesellidae</taxon>
        <taxon>Orchesellinae</taxon>
        <taxon>Orchesella</taxon>
    </lineage>
</organism>
<dbReference type="Pfam" id="PF00400">
    <property type="entry name" value="WD40"/>
    <property type="match status" value="6"/>
</dbReference>
<keyword evidence="6" id="KW-0969">Cilium</keyword>
<feature type="repeat" description="WD" evidence="11">
    <location>
        <begin position="639"/>
        <end position="668"/>
    </location>
</feature>
<dbReference type="Gene3D" id="2.130.10.10">
    <property type="entry name" value="YVTN repeat-like/Quinoprotein amine dehydrogenase"/>
    <property type="match status" value="4"/>
</dbReference>
<evidence type="ECO:0000256" key="7">
    <source>
        <dbReference type="ARBA" id="ARBA00029456"/>
    </source>
</evidence>
<evidence type="ECO:0000313" key="12">
    <source>
        <dbReference type="EMBL" id="CAL8146021.1"/>
    </source>
</evidence>
<accession>A0ABP1S7G4</accession>
<evidence type="ECO:0000256" key="5">
    <source>
        <dbReference type="ARBA" id="ARBA00022737"/>
    </source>
</evidence>
<gene>
    <name evidence="12" type="ORF">ODALV1_LOCUS30677</name>
</gene>
<dbReference type="InterPro" id="IPR050630">
    <property type="entry name" value="WD_repeat_EMAP"/>
</dbReference>
<feature type="repeat" description="WD" evidence="11">
    <location>
        <begin position="594"/>
        <end position="635"/>
    </location>
</feature>